<dbReference type="Pfam" id="PF03109">
    <property type="entry name" value="ABC1"/>
    <property type="match status" value="1"/>
</dbReference>
<organism evidence="4 5">
    <name type="scientific">Geobacter anodireducens</name>
    <dbReference type="NCBI Taxonomy" id="1340425"/>
    <lineage>
        <taxon>Bacteria</taxon>
        <taxon>Pseudomonadati</taxon>
        <taxon>Thermodesulfobacteriota</taxon>
        <taxon>Desulfuromonadia</taxon>
        <taxon>Geobacterales</taxon>
        <taxon>Geobacteraceae</taxon>
        <taxon>Geobacter</taxon>
    </lineage>
</organism>
<keyword evidence="2" id="KW-0812">Transmembrane</keyword>
<reference evidence="4 5" key="1">
    <citation type="submission" date="2020-10" db="EMBL/GenBank/DDBJ databases">
        <title>Investigation of anaerobic biodegradation of phenanthrene by a sulfate-dependent Geobacter anodireducens strain PheS2.</title>
        <authorList>
            <person name="Zhang Z."/>
        </authorList>
    </citation>
    <scope>NUCLEOTIDE SEQUENCE [LARGE SCALE GENOMIC DNA]</scope>
    <source>
        <strain evidence="4 5">PheS2</strain>
    </source>
</reference>
<evidence type="ECO:0000313" key="5">
    <source>
        <dbReference type="Proteomes" id="UP000618926"/>
    </source>
</evidence>
<evidence type="ECO:0000256" key="1">
    <source>
        <dbReference type="ARBA" id="ARBA00009670"/>
    </source>
</evidence>
<feature type="transmembrane region" description="Helical" evidence="2">
    <location>
        <begin position="505"/>
        <end position="523"/>
    </location>
</feature>
<dbReference type="CDD" id="cd05121">
    <property type="entry name" value="ABC1_ADCK3-like"/>
    <property type="match status" value="1"/>
</dbReference>
<accession>A0ABR9NYP4</accession>
<gene>
    <name evidence="4" type="ORF">IIE05_15600</name>
</gene>
<comment type="caution">
    <text evidence="4">The sequence shown here is derived from an EMBL/GenBank/DDBJ whole genome shotgun (WGS) entry which is preliminary data.</text>
</comment>
<dbReference type="SUPFAM" id="SSF56112">
    <property type="entry name" value="Protein kinase-like (PK-like)"/>
    <property type="match status" value="1"/>
</dbReference>
<dbReference type="EMBL" id="JADBFD010000027">
    <property type="protein sequence ID" value="MBE2889386.1"/>
    <property type="molecule type" value="Genomic_DNA"/>
</dbReference>
<dbReference type="InterPro" id="IPR050154">
    <property type="entry name" value="UbiB_kinase"/>
</dbReference>
<feature type="transmembrane region" description="Helical" evidence="2">
    <location>
        <begin position="535"/>
        <end position="556"/>
    </location>
</feature>
<proteinExistence type="inferred from homology"/>
<evidence type="ECO:0000259" key="3">
    <source>
        <dbReference type="PROSITE" id="PS50011"/>
    </source>
</evidence>
<dbReference type="Proteomes" id="UP000618926">
    <property type="component" value="Unassembled WGS sequence"/>
</dbReference>
<dbReference type="PANTHER" id="PTHR10566:SF113">
    <property type="entry name" value="PROTEIN ACTIVITY OF BC1 COMPLEX KINASE 7, CHLOROPLASTIC"/>
    <property type="match status" value="1"/>
</dbReference>
<dbReference type="RefSeq" id="WP_192905920.1">
    <property type="nucleotide sequence ID" value="NZ_JADBFD010000027.1"/>
</dbReference>
<keyword evidence="2" id="KW-0472">Membrane</keyword>
<evidence type="ECO:0000313" key="4">
    <source>
        <dbReference type="EMBL" id="MBE2889386.1"/>
    </source>
</evidence>
<protein>
    <submittedName>
        <fullName evidence="4">Phosphotransferase</fullName>
    </submittedName>
</protein>
<evidence type="ECO:0000256" key="2">
    <source>
        <dbReference type="SAM" id="Phobius"/>
    </source>
</evidence>
<dbReference type="InterPro" id="IPR004147">
    <property type="entry name" value="ABC1_dom"/>
</dbReference>
<dbReference type="InterPro" id="IPR000719">
    <property type="entry name" value="Prot_kinase_dom"/>
</dbReference>
<feature type="domain" description="Protein kinase" evidence="3">
    <location>
        <begin position="131"/>
        <end position="460"/>
    </location>
</feature>
<dbReference type="PROSITE" id="PS50011">
    <property type="entry name" value="PROTEIN_KINASE_DOM"/>
    <property type="match status" value="1"/>
</dbReference>
<dbReference type="InterPro" id="IPR011009">
    <property type="entry name" value="Kinase-like_dom_sf"/>
</dbReference>
<name>A0ABR9NYP4_9BACT</name>
<keyword evidence="5" id="KW-1185">Reference proteome</keyword>
<sequence>MLSVFQFNRNIRSLRRYRQIVRVLVKYGFEHALSLMGLSRFVARGRRLFRKPEPELTRLSPAERMRLALEELGPTFVKLGQILSTRPDVIPRSFVLEFARLQDQVPSFPFEDALDQISRELGRDPEERFSFIDPEPLAAASIAQVHRARLVSGQEVVIKVRRPGVVEAVETDIDAMMGLAVLAERHLPRSDIYDPVGLVKEFARTIRREMDFAREGHTIERFAENFAGDPTLYFPTVHWDCTARGLLTMEFINGIKVSDTAALERAGMDRRLIARRGADAFLKMVLTHGFFHGDPHPGNVLILPDNVICLLDYGMVGRLDAQLKGYLTDILLAIVQRDVDEVISLLLYSGEIADTLDTRALKRDLTGLIDNYYETPLQEIEVGRVLLEFLEVITTYHIKFQPDLMLLAKALVAIEGMGRELDPTFDMVEHLRPFMKQAVRDRFSPRQLIREMNSNLLSYFTLARNLPRDLKELLNRINRNKFKIDLEHRGLDRAMREFDKSVNRLSSSLIIAALIVGSSIVMQTDKGPKFLDFPVFAFMGYTIAGFIGLWWVVAIIRSGRL</sequence>
<comment type="similarity">
    <text evidence="1">Belongs to the protein kinase superfamily. ADCK protein kinase family.</text>
</comment>
<dbReference type="PANTHER" id="PTHR10566">
    <property type="entry name" value="CHAPERONE-ACTIVITY OF BC1 COMPLEX CABC1 -RELATED"/>
    <property type="match status" value="1"/>
</dbReference>
<keyword evidence="2" id="KW-1133">Transmembrane helix</keyword>